<evidence type="ECO:0000256" key="1">
    <source>
        <dbReference type="SAM" id="Phobius"/>
    </source>
</evidence>
<keyword evidence="1" id="KW-1133">Transmembrane helix</keyword>
<keyword evidence="1" id="KW-0812">Transmembrane</keyword>
<accession>A0A382F8F0</accession>
<dbReference type="EMBL" id="UINC01048166">
    <property type="protein sequence ID" value="SVB58371.1"/>
    <property type="molecule type" value="Genomic_DNA"/>
</dbReference>
<name>A0A382F8F0_9ZZZZ</name>
<dbReference type="AlphaFoldDB" id="A0A382F8F0"/>
<feature type="non-terminal residue" evidence="2">
    <location>
        <position position="71"/>
    </location>
</feature>
<organism evidence="2">
    <name type="scientific">marine metagenome</name>
    <dbReference type="NCBI Taxonomy" id="408172"/>
    <lineage>
        <taxon>unclassified sequences</taxon>
        <taxon>metagenomes</taxon>
        <taxon>ecological metagenomes</taxon>
    </lineage>
</organism>
<keyword evidence="1" id="KW-0472">Membrane</keyword>
<evidence type="ECO:0008006" key="3">
    <source>
        <dbReference type="Google" id="ProtNLM"/>
    </source>
</evidence>
<sequence>MNPPPQKQLMHLLGGPLVFAVLLLTPLAGLPFDTRGALGLLVWMAWWWIARPVHLAVTGLLPLAAASVFTL</sequence>
<gene>
    <name evidence="2" type="ORF">METZ01_LOCUS211225</name>
</gene>
<feature type="transmembrane region" description="Helical" evidence="1">
    <location>
        <begin position="45"/>
        <end position="69"/>
    </location>
</feature>
<proteinExistence type="predicted"/>
<evidence type="ECO:0000313" key="2">
    <source>
        <dbReference type="EMBL" id="SVB58371.1"/>
    </source>
</evidence>
<protein>
    <recommendedName>
        <fullName evidence="3">ComEC/Rec2-related protein domain-containing protein</fullName>
    </recommendedName>
</protein>
<reference evidence="2" key="1">
    <citation type="submission" date="2018-05" db="EMBL/GenBank/DDBJ databases">
        <authorList>
            <person name="Lanie J.A."/>
            <person name="Ng W.-L."/>
            <person name="Kazmierczak K.M."/>
            <person name="Andrzejewski T.M."/>
            <person name="Davidsen T.M."/>
            <person name="Wayne K.J."/>
            <person name="Tettelin H."/>
            <person name="Glass J.I."/>
            <person name="Rusch D."/>
            <person name="Podicherti R."/>
            <person name="Tsui H.-C.T."/>
            <person name="Winkler M.E."/>
        </authorList>
    </citation>
    <scope>NUCLEOTIDE SEQUENCE</scope>
</reference>